<dbReference type="Proteomes" id="UP000077266">
    <property type="component" value="Unassembled WGS sequence"/>
</dbReference>
<evidence type="ECO:0000313" key="1">
    <source>
        <dbReference type="EMBL" id="KZW01711.1"/>
    </source>
</evidence>
<organism evidence="1 2">
    <name type="scientific">Exidia glandulosa HHB12029</name>
    <dbReference type="NCBI Taxonomy" id="1314781"/>
    <lineage>
        <taxon>Eukaryota</taxon>
        <taxon>Fungi</taxon>
        <taxon>Dikarya</taxon>
        <taxon>Basidiomycota</taxon>
        <taxon>Agaricomycotina</taxon>
        <taxon>Agaricomycetes</taxon>
        <taxon>Auriculariales</taxon>
        <taxon>Exidiaceae</taxon>
        <taxon>Exidia</taxon>
    </lineage>
</organism>
<evidence type="ECO:0000313" key="2">
    <source>
        <dbReference type="Proteomes" id="UP000077266"/>
    </source>
</evidence>
<dbReference type="EMBL" id="KV425892">
    <property type="protein sequence ID" value="KZW01711.1"/>
    <property type="molecule type" value="Genomic_DNA"/>
</dbReference>
<sequence>MTTGAMKTALVRGRLDHGQCMTRRCIRPRTTCRRRQRALYDLDDEHVYVLPPVDARRTAARPAVFESRGCLPRAEQQSSSKRAPLQAIYHLHSTCTAYRIPPTLKQASARSAGRRYTIRAPPELVIWVRRCCSSPTSLSAYPHRPRSKNHETTSVWRCDACQP</sequence>
<dbReference type="AlphaFoldDB" id="A0A165P6B4"/>
<dbReference type="InParanoid" id="A0A165P6B4"/>
<keyword evidence="2" id="KW-1185">Reference proteome</keyword>
<name>A0A165P6B4_EXIGL</name>
<accession>A0A165P6B4</accession>
<protein>
    <submittedName>
        <fullName evidence="1">Uncharacterized protein</fullName>
    </submittedName>
</protein>
<gene>
    <name evidence="1" type="ORF">EXIGLDRAFT_48146</name>
</gene>
<reference evidence="1 2" key="1">
    <citation type="journal article" date="2016" name="Mol. Biol. Evol.">
        <title>Comparative Genomics of Early-Diverging Mushroom-Forming Fungi Provides Insights into the Origins of Lignocellulose Decay Capabilities.</title>
        <authorList>
            <person name="Nagy L.G."/>
            <person name="Riley R."/>
            <person name="Tritt A."/>
            <person name="Adam C."/>
            <person name="Daum C."/>
            <person name="Floudas D."/>
            <person name="Sun H."/>
            <person name="Yadav J.S."/>
            <person name="Pangilinan J."/>
            <person name="Larsson K.H."/>
            <person name="Matsuura K."/>
            <person name="Barry K."/>
            <person name="Labutti K."/>
            <person name="Kuo R."/>
            <person name="Ohm R.A."/>
            <person name="Bhattacharya S.S."/>
            <person name="Shirouzu T."/>
            <person name="Yoshinaga Y."/>
            <person name="Martin F.M."/>
            <person name="Grigoriev I.V."/>
            <person name="Hibbett D.S."/>
        </authorList>
    </citation>
    <scope>NUCLEOTIDE SEQUENCE [LARGE SCALE GENOMIC DNA]</scope>
    <source>
        <strain evidence="1 2">HHB12029</strain>
    </source>
</reference>
<proteinExistence type="predicted"/>